<organism evidence="1 2">
    <name type="scientific">Aurantiacibacter xanthus</name>
    <dbReference type="NCBI Taxonomy" id="1784712"/>
    <lineage>
        <taxon>Bacteria</taxon>
        <taxon>Pseudomonadati</taxon>
        <taxon>Pseudomonadota</taxon>
        <taxon>Alphaproteobacteria</taxon>
        <taxon>Sphingomonadales</taxon>
        <taxon>Erythrobacteraceae</taxon>
        <taxon>Aurantiacibacter</taxon>
    </lineage>
</organism>
<sequence>MLVQEQFAISGIPMQYAQPGKTTASPRPVSAPLQERLSMIHKFAFRRLTSRGIVSRAAMALALAGGALVATSAQAQDYSRGFRSAYAPVAEMTSGETPDWAGARDKFDSVLAAISNDDDRNAAGNLALMIGNNLNDPAWQRRGLELMLQSGKVEPERIGQFQFFVGNLAYNAKDFAAARTALTAALAAGYTENDPQGLIIETYLQEDDVAGAVAYIEQLQPEFAAAGRTIPVTWIERTLGAAYSNDMYDESIALSKALVQADPSSGGWLKSLQVVGAIRQLDPQVELDLLRLMRETKALSNRAEYVRYIEALDPRIMSNEVLPVLNEAAAAGLIDTGDNYYVEVKSIADSRASSDRSNPDATFSEGQSGDALDAMGSANVLWSIGDFARAETLYQAAADKGGDVNEAMTRKGMAQVKQGKYAEAIETLGQVTGPRKPVAEMWALYAQQQAG</sequence>
<gene>
    <name evidence="1" type="ORF">D2V17_02200</name>
</gene>
<dbReference type="Pfam" id="PF13432">
    <property type="entry name" value="TPR_16"/>
    <property type="match status" value="1"/>
</dbReference>
<reference evidence="1 2" key="1">
    <citation type="submission" date="2018-08" db="EMBL/GenBank/DDBJ databases">
        <title>Erythrobacter zhengii sp.nov., a bacterium isolated from deep-sea sediment.</title>
        <authorList>
            <person name="Fang C."/>
            <person name="Wu Y.-H."/>
            <person name="Sun C."/>
            <person name="Wang H."/>
            <person name="Cheng H."/>
            <person name="Meng F.-X."/>
            <person name="Wang C.-S."/>
            <person name="Xu X.-W."/>
        </authorList>
    </citation>
    <scope>NUCLEOTIDE SEQUENCE [LARGE SCALE GENOMIC DNA]</scope>
    <source>
        <strain evidence="1 2">CCTCC AB 2015396</strain>
    </source>
</reference>
<dbReference type="InterPro" id="IPR011990">
    <property type="entry name" value="TPR-like_helical_dom_sf"/>
</dbReference>
<dbReference type="AlphaFoldDB" id="A0A3A1PDJ1"/>
<dbReference type="Proteomes" id="UP000265366">
    <property type="component" value="Unassembled WGS sequence"/>
</dbReference>
<protein>
    <submittedName>
        <fullName evidence="1">Tetratricopeptide repeat protein</fullName>
    </submittedName>
</protein>
<dbReference type="EMBL" id="QXFM01000015">
    <property type="protein sequence ID" value="RIV91866.1"/>
    <property type="molecule type" value="Genomic_DNA"/>
</dbReference>
<keyword evidence="2" id="KW-1185">Reference proteome</keyword>
<evidence type="ECO:0000313" key="1">
    <source>
        <dbReference type="EMBL" id="RIV91866.1"/>
    </source>
</evidence>
<name>A0A3A1PDJ1_9SPHN</name>
<dbReference type="SUPFAM" id="SSF48452">
    <property type="entry name" value="TPR-like"/>
    <property type="match status" value="1"/>
</dbReference>
<dbReference type="Gene3D" id="1.25.40.10">
    <property type="entry name" value="Tetratricopeptide repeat domain"/>
    <property type="match status" value="2"/>
</dbReference>
<evidence type="ECO:0000313" key="2">
    <source>
        <dbReference type="Proteomes" id="UP000265366"/>
    </source>
</evidence>
<comment type="caution">
    <text evidence="1">The sequence shown here is derived from an EMBL/GenBank/DDBJ whole genome shotgun (WGS) entry which is preliminary data.</text>
</comment>
<accession>A0A3A1PDJ1</accession>
<proteinExistence type="predicted"/>